<evidence type="ECO:0000313" key="3">
    <source>
        <dbReference type="EMBL" id="CAH0369147.1"/>
    </source>
</evidence>
<feature type="signal peptide" evidence="1">
    <location>
        <begin position="1"/>
        <end position="22"/>
    </location>
</feature>
<accession>A0A8J2SL98</accession>
<evidence type="ECO:0000256" key="1">
    <source>
        <dbReference type="SAM" id="SignalP"/>
    </source>
</evidence>
<dbReference type="EMBL" id="CAKKNE010000002">
    <property type="protein sequence ID" value="CAH0369147.1"/>
    <property type="molecule type" value="Genomic_DNA"/>
</dbReference>
<organism evidence="3 4">
    <name type="scientific">Pelagomonas calceolata</name>
    <dbReference type="NCBI Taxonomy" id="35677"/>
    <lineage>
        <taxon>Eukaryota</taxon>
        <taxon>Sar</taxon>
        <taxon>Stramenopiles</taxon>
        <taxon>Ochrophyta</taxon>
        <taxon>Pelagophyceae</taxon>
        <taxon>Pelagomonadales</taxon>
        <taxon>Pelagomonadaceae</taxon>
        <taxon>Pelagomonas</taxon>
    </lineage>
</organism>
<keyword evidence="1" id="KW-0732">Signal</keyword>
<feature type="domain" description="Calcineurin-like phosphoesterase" evidence="2">
    <location>
        <begin position="378"/>
        <end position="543"/>
    </location>
</feature>
<dbReference type="SUPFAM" id="SSF56300">
    <property type="entry name" value="Metallo-dependent phosphatases"/>
    <property type="match status" value="1"/>
</dbReference>
<proteinExistence type="predicted"/>
<dbReference type="InterPro" id="IPR004843">
    <property type="entry name" value="Calcineurin-like_PHP"/>
</dbReference>
<dbReference type="Pfam" id="PF00149">
    <property type="entry name" value="Metallophos"/>
    <property type="match status" value="1"/>
</dbReference>
<dbReference type="PANTHER" id="PTHR12905:SF0">
    <property type="entry name" value="CALCINEURIN-LIKE PHOSPHOESTERASE DOMAIN-CONTAINING PROTEIN"/>
    <property type="match status" value="1"/>
</dbReference>
<protein>
    <recommendedName>
        <fullName evidence="2">Calcineurin-like phosphoesterase domain-containing protein</fullName>
    </recommendedName>
</protein>
<dbReference type="Gene3D" id="3.60.21.10">
    <property type="match status" value="1"/>
</dbReference>
<name>A0A8J2SL98_9STRA</name>
<dbReference type="AlphaFoldDB" id="A0A8J2SL98"/>
<evidence type="ECO:0000259" key="2">
    <source>
        <dbReference type="Pfam" id="PF00149"/>
    </source>
</evidence>
<keyword evidence="4" id="KW-1185">Reference proteome</keyword>
<gene>
    <name evidence="3" type="ORF">PECAL_2P22570</name>
</gene>
<dbReference type="InterPro" id="IPR051693">
    <property type="entry name" value="UPF0046_metallophosphoest"/>
</dbReference>
<dbReference type="InterPro" id="IPR029052">
    <property type="entry name" value="Metallo-depent_PP-like"/>
</dbReference>
<evidence type="ECO:0000313" key="4">
    <source>
        <dbReference type="Proteomes" id="UP000789595"/>
    </source>
</evidence>
<comment type="caution">
    <text evidence="3">The sequence shown here is derived from an EMBL/GenBank/DDBJ whole genome shotgun (WGS) entry which is preliminary data.</text>
</comment>
<dbReference type="Proteomes" id="UP000789595">
    <property type="component" value="Unassembled WGS sequence"/>
</dbReference>
<dbReference type="GO" id="GO:0016787">
    <property type="term" value="F:hydrolase activity"/>
    <property type="evidence" value="ECO:0007669"/>
    <property type="project" value="InterPro"/>
</dbReference>
<dbReference type="PANTHER" id="PTHR12905">
    <property type="entry name" value="METALLOPHOSPHOESTERASE"/>
    <property type="match status" value="1"/>
</dbReference>
<reference evidence="3" key="1">
    <citation type="submission" date="2021-11" db="EMBL/GenBank/DDBJ databases">
        <authorList>
            <consortium name="Genoscope - CEA"/>
            <person name="William W."/>
        </authorList>
    </citation>
    <scope>NUCLEOTIDE SEQUENCE</scope>
</reference>
<feature type="chain" id="PRO_5035278277" description="Calcineurin-like phosphoesterase domain-containing protein" evidence="1">
    <location>
        <begin position="23"/>
        <end position="781"/>
    </location>
</feature>
<sequence>MRQHKVRSRAALHLLLLRAAGALQAVAPRKAAPVLAPPTADLVLIDGDNVRGKTAFAVSAQSLLAQTRTFAVTQDAVLYIDHGLAAECLAVDDKLRVVFAGTAQSADDCIVRDVAYLLEENPSLSVSVVTSDSGLIARCRKAARARGRNGRLDICGSVRFAETVLDEALGADAVDHVSANEDHVAVAKALQVSTERASLKRVRNKRLTKKRRKGTTNDVTASLASLNGLNDKPIKTPDAALEELVSNGATLPQLEAAIRQAGGGLRGREKTWERCVRAAYLHKCLRGKTAAPHKVLDGLAVYVNKLMTSRALAREAVLKTAKRPPRLKVKKRLEPLKQLKQIESVSSKTWPGGWPVDVSVIETPRGAFLPDLVNCSVALVSDTHGFRIDDLPMKGDVLIHAGDFWLDTQNRNRNAKAFEDFDAWLYRQDFTHKIVLRGNHDPVRCEFKASNATYIAAKRQTIDINGLKVYCVPHGSAVSLTKDFKALKELRDADILLTHAPPRGTLDTTYEGNNAGSKALRDAYYNACDDEAPTLWVCGHIHESAGAARVGATTIINAGMANAGRAKRLDRGFVAVGADLAEAPRAPPSPPPVEEVEEELTMVGPALPRLLAVDLGEKTVGVALYDEQGALLDFAAATDEEDGARAVVAAAERCLGGRQATVVVCEGTGRLLADEAFDALSQSGLVACEAPHVINPDEWRAAVLAPRERVNAKKAKHAARLVARQLAGGLEHWREDLTTDAAEACVFGAWACTELGWRDDAIVERFSNGDLRVVAKRPLVD</sequence>
<dbReference type="OrthoDB" id="207306at2759"/>
<dbReference type="CDD" id="cd07379">
    <property type="entry name" value="MPP_239FB"/>
    <property type="match status" value="1"/>
</dbReference>